<evidence type="ECO:0000256" key="1">
    <source>
        <dbReference type="SAM" id="MobiDB-lite"/>
    </source>
</evidence>
<evidence type="ECO:0000313" key="3">
    <source>
        <dbReference type="Proteomes" id="UP000660729"/>
    </source>
</evidence>
<gene>
    <name evidence="2" type="ORF">HII31_05770</name>
</gene>
<comment type="caution">
    <text evidence="2">The sequence shown here is derived from an EMBL/GenBank/DDBJ whole genome shotgun (WGS) entry which is preliminary data.</text>
</comment>
<reference evidence="2" key="1">
    <citation type="submission" date="2020-04" db="EMBL/GenBank/DDBJ databases">
        <title>Draft genome resource of the tomato pathogen Pseudocercospora fuligena.</title>
        <authorList>
            <person name="Zaccaron A."/>
        </authorList>
    </citation>
    <scope>NUCLEOTIDE SEQUENCE</scope>
    <source>
        <strain evidence="2">PF001</strain>
    </source>
</reference>
<feature type="compositionally biased region" description="Polar residues" evidence="1">
    <location>
        <begin position="138"/>
        <end position="147"/>
    </location>
</feature>
<keyword evidence="3" id="KW-1185">Reference proteome</keyword>
<dbReference type="EMBL" id="JABCIY010000102">
    <property type="protein sequence ID" value="KAF7192900.1"/>
    <property type="molecule type" value="Genomic_DNA"/>
</dbReference>
<name>A0A8H6RJC6_9PEZI</name>
<protein>
    <submittedName>
        <fullName evidence="2">Uncharacterized protein</fullName>
    </submittedName>
</protein>
<feature type="compositionally biased region" description="Basic and acidic residues" evidence="1">
    <location>
        <begin position="194"/>
        <end position="213"/>
    </location>
</feature>
<proteinExistence type="predicted"/>
<dbReference type="AlphaFoldDB" id="A0A8H6RJC6"/>
<dbReference type="OrthoDB" id="3649288at2759"/>
<dbReference type="Proteomes" id="UP000660729">
    <property type="component" value="Unassembled WGS sequence"/>
</dbReference>
<feature type="region of interest" description="Disordered" evidence="1">
    <location>
        <begin position="115"/>
        <end position="213"/>
    </location>
</feature>
<evidence type="ECO:0000313" key="2">
    <source>
        <dbReference type="EMBL" id="KAF7192900.1"/>
    </source>
</evidence>
<sequence>MATDPLAMNALLEQLDQDLEAGKSYPDQAAQDQFFQQLIADTRLQNRSKSGQGGLHTSKSLLEVVRYTLRGNKKAQYGPGGSDKKESQDALNHFFTIGSDMLKETYLAKLRAAVQKKTDEISKPSVTTTRIGNDPSAPRSTHQSTEGSRIEHGSTLGAWKSSNRPNLSPDRAAAFEPDGFQPTSQNSTRPGKRPGHEPKDPRPAKRVRNEHEPSRVVVLPIPKKSLNVGQSGGLPTKTTRTQHILDAPRFPYGLPTPSLSPPPPPIPQTIIYHQPLLGCISQAEVLTDITSITTAITAFLGTPQPALLGNGTYTPSSPILSCSPASHDSIWEWLIENIFSPDLPSTSPFLGMLSDNSVRRAIEMTERRRVLSADGIVRELVLAQLRDPVFVIGDQSGNEDAWKDICQMAWRLKGKMSVSMENCAVVRDRNSGCTGVALKEEMRDVGEDDEVEKALSLWRPAI</sequence>
<organism evidence="2 3">
    <name type="scientific">Pseudocercospora fuligena</name>
    <dbReference type="NCBI Taxonomy" id="685502"/>
    <lineage>
        <taxon>Eukaryota</taxon>
        <taxon>Fungi</taxon>
        <taxon>Dikarya</taxon>
        <taxon>Ascomycota</taxon>
        <taxon>Pezizomycotina</taxon>
        <taxon>Dothideomycetes</taxon>
        <taxon>Dothideomycetidae</taxon>
        <taxon>Mycosphaerellales</taxon>
        <taxon>Mycosphaerellaceae</taxon>
        <taxon>Pseudocercospora</taxon>
    </lineage>
</organism>
<accession>A0A8H6RJC6</accession>